<comment type="catalytic activity">
    <reaction evidence="7">
        <text>alpha-D-mannose 1-phosphate + GTP + H(+) = GDP-alpha-D-mannose + diphosphate</text>
        <dbReference type="Rhea" id="RHEA:15229"/>
        <dbReference type="ChEBI" id="CHEBI:15378"/>
        <dbReference type="ChEBI" id="CHEBI:33019"/>
        <dbReference type="ChEBI" id="CHEBI:37565"/>
        <dbReference type="ChEBI" id="CHEBI:57527"/>
        <dbReference type="ChEBI" id="CHEBI:58409"/>
        <dbReference type="EC" id="2.7.7.13"/>
    </reaction>
</comment>
<proteinExistence type="inferred from homology"/>
<evidence type="ECO:0000259" key="9">
    <source>
        <dbReference type="Pfam" id="PF00483"/>
    </source>
</evidence>
<evidence type="ECO:0000313" key="14">
    <source>
        <dbReference type="Proteomes" id="UP000078558"/>
    </source>
</evidence>
<dbReference type="Gene3D" id="2.60.120.10">
    <property type="entry name" value="Jelly Rolls"/>
    <property type="match status" value="1"/>
</dbReference>
<dbReference type="SUPFAM" id="SSF51182">
    <property type="entry name" value="RmlC-like cupins"/>
    <property type="match status" value="1"/>
</dbReference>
<evidence type="ECO:0000256" key="5">
    <source>
        <dbReference type="ARBA" id="ARBA00022741"/>
    </source>
</evidence>
<dbReference type="AlphaFoldDB" id="A0A1C3K709"/>
<evidence type="ECO:0000313" key="12">
    <source>
        <dbReference type="EMBL" id="SBT27234.1"/>
    </source>
</evidence>
<feature type="domain" description="MannoseP isomerase/GMP-like beta-helix" evidence="11">
    <location>
        <begin position="306"/>
        <end position="355"/>
    </location>
</feature>
<keyword evidence="14" id="KW-1185">Reference proteome</keyword>
<dbReference type="EMBL" id="FLRC01000053">
    <property type="protein sequence ID" value="SBT27234.1"/>
    <property type="molecule type" value="Genomic_DNA"/>
</dbReference>
<dbReference type="GO" id="GO:0000271">
    <property type="term" value="P:polysaccharide biosynthetic process"/>
    <property type="evidence" value="ECO:0007669"/>
    <property type="project" value="InterPro"/>
</dbReference>
<name>A0A1C3K709_9BURK</name>
<protein>
    <recommendedName>
        <fullName evidence="2">mannose-1-phosphate guanylyltransferase</fullName>
        <ecNumber evidence="2">2.7.7.13</ecNumber>
    </recommendedName>
</protein>
<evidence type="ECO:0000259" key="10">
    <source>
        <dbReference type="Pfam" id="PF01050"/>
    </source>
</evidence>
<dbReference type="InterPro" id="IPR049577">
    <property type="entry name" value="GMPP_N"/>
</dbReference>
<dbReference type="Pfam" id="PF00483">
    <property type="entry name" value="NTP_transferase"/>
    <property type="match status" value="1"/>
</dbReference>
<dbReference type="InterPro" id="IPR051161">
    <property type="entry name" value="Mannose-6P_isomerase_type2"/>
</dbReference>
<sequence length="477" mass="52163">MIAMSSPASLRLLPVLLAGGAGTRLWPLSRETYPKQFLPVLGERSPLQATWLRLAGLSPADPLVVTNEAYRYVVAEQLRLVGVETASILLEPAARNTAPAIALAALEAVAREGDALLLVLPSDHALTDEAAFCQAVQAAIAPATAGRLTTFGIVPTYAETGYGYIRAAQEGEGVVRDVQAFVEKPDAETAAAYLASGDYYWNSGMFLMRASRYLEELERHRPDILQACRQAMAATRRDGDFLRVDAQAFKASPSDSIDYAVMERAGDTVVVPMDAGWSDIGSWAALWQIAPQDDAGNVLHGDVLAEDCRGLYVYGGKRLVTALGVDNLVVVETSDAVLVAARDRVQDVRKLVERLRKAERPEASTHRQVFRPWGQYEGIDEGSRFQVKRITVKPGARLSLQMHHHRAEHWIVVKGTAKVTRGDESFLLTENQSTYIPLGVTHRLENPGAIPLELIEVQSGSYLGEDDIVRFDDAYGR</sequence>
<dbReference type="Pfam" id="PF22640">
    <property type="entry name" value="ManC_GMP_beta-helix"/>
    <property type="match status" value="1"/>
</dbReference>
<reference evidence="13 14" key="2">
    <citation type="submission" date="2017-08" db="EMBL/GenBank/DDBJ databases">
        <authorList>
            <person name="de Groot N.N."/>
        </authorList>
    </citation>
    <scope>NUCLEOTIDE SEQUENCE [LARGE SCALE GENOMIC DNA]</scope>
    <source>
        <strain evidence="13">Orrdi1</strain>
    </source>
</reference>
<evidence type="ECO:0000313" key="13">
    <source>
        <dbReference type="EMBL" id="SOE50258.1"/>
    </source>
</evidence>
<dbReference type="InterPro" id="IPR011051">
    <property type="entry name" value="RmlC_Cupin_sf"/>
</dbReference>
<evidence type="ECO:0000256" key="4">
    <source>
        <dbReference type="ARBA" id="ARBA00022695"/>
    </source>
</evidence>
<evidence type="ECO:0000259" key="11">
    <source>
        <dbReference type="Pfam" id="PF22640"/>
    </source>
</evidence>
<evidence type="ECO:0000256" key="8">
    <source>
        <dbReference type="RuleBase" id="RU004190"/>
    </source>
</evidence>
<dbReference type="KEGG" id="odi:ODI_R2606"/>
<keyword evidence="3 12" id="KW-0808">Transferase</keyword>
<dbReference type="PANTHER" id="PTHR46390">
    <property type="entry name" value="MANNOSE-1-PHOSPHATE GUANYLYLTRANSFERASE"/>
    <property type="match status" value="1"/>
</dbReference>
<organism evidence="12 14">
    <name type="scientific">Orrella dioscoreae</name>
    <dbReference type="NCBI Taxonomy" id="1851544"/>
    <lineage>
        <taxon>Bacteria</taxon>
        <taxon>Pseudomonadati</taxon>
        <taxon>Pseudomonadota</taxon>
        <taxon>Betaproteobacteria</taxon>
        <taxon>Burkholderiales</taxon>
        <taxon>Alcaligenaceae</taxon>
        <taxon>Orrella</taxon>
    </lineage>
</organism>
<dbReference type="Pfam" id="PF01050">
    <property type="entry name" value="MannoseP_isomer"/>
    <property type="match status" value="1"/>
</dbReference>
<evidence type="ECO:0000256" key="3">
    <source>
        <dbReference type="ARBA" id="ARBA00022679"/>
    </source>
</evidence>
<dbReference type="EC" id="2.7.7.13" evidence="2"/>
<keyword evidence="6" id="KW-0342">GTP-binding</keyword>
<accession>A0A1C3K709</accession>
<evidence type="ECO:0000256" key="6">
    <source>
        <dbReference type="ARBA" id="ARBA00023134"/>
    </source>
</evidence>
<dbReference type="FunFam" id="2.60.120.10:FF:000032">
    <property type="entry name" value="Mannose-1-phosphate guanylyltransferase/mannose-6-phosphate isomerase"/>
    <property type="match status" value="1"/>
</dbReference>
<evidence type="ECO:0000256" key="1">
    <source>
        <dbReference type="ARBA" id="ARBA00006115"/>
    </source>
</evidence>
<comment type="similarity">
    <text evidence="1 8">Belongs to the mannose-6-phosphate isomerase type 2 family.</text>
</comment>
<dbReference type="RefSeq" id="WP_197707097.1">
    <property type="nucleotide sequence ID" value="NZ_LT907988.1"/>
</dbReference>
<feature type="domain" description="Nucleotidyl transferase" evidence="9">
    <location>
        <begin position="14"/>
        <end position="293"/>
    </location>
</feature>
<dbReference type="InterPro" id="IPR029044">
    <property type="entry name" value="Nucleotide-diphossugar_trans"/>
</dbReference>
<keyword evidence="4 12" id="KW-0548">Nucleotidyltransferase</keyword>
<gene>
    <name evidence="12" type="ORF">ODI_03821</name>
    <name evidence="13" type="ORF">ODI_R2606</name>
</gene>
<dbReference type="PANTHER" id="PTHR46390:SF1">
    <property type="entry name" value="MANNOSE-1-PHOSPHATE GUANYLYLTRANSFERASE"/>
    <property type="match status" value="1"/>
</dbReference>
<dbReference type="FunFam" id="3.90.550.10:FF:000046">
    <property type="entry name" value="Mannose-1-phosphate guanylyltransferase (GDP)"/>
    <property type="match status" value="1"/>
</dbReference>
<dbReference type="GO" id="GO:0005525">
    <property type="term" value="F:GTP binding"/>
    <property type="evidence" value="ECO:0007669"/>
    <property type="project" value="UniProtKB-KW"/>
</dbReference>
<dbReference type="InterPro" id="IPR005835">
    <property type="entry name" value="NTP_transferase_dom"/>
</dbReference>
<evidence type="ECO:0000256" key="2">
    <source>
        <dbReference type="ARBA" id="ARBA00012387"/>
    </source>
</evidence>
<dbReference type="InterPro" id="IPR054566">
    <property type="entry name" value="ManC/GMP-like_b-helix"/>
</dbReference>
<dbReference type="CDD" id="cd02213">
    <property type="entry name" value="cupin_PMI_typeII_C"/>
    <property type="match status" value="1"/>
</dbReference>
<dbReference type="STRING" id="1851544.ODI_03821"/>
<dbReference type="SUPFAM" id="SSF53448">
    <property type="entry name" value="Nucleotide-diphospho-sugar transferases"/>
    <property type="match status" value="1"/>
</dbReference>
<dbReference type="NCBIfam" id="TIGR01479">
    <property type="entry name" value="GMP_PMI"/>
    <property type="match status" value="1"/>
</dbReference>
<dbReference type="Gene3D" id="3.90.550.10">
    <property type="entry name" value="Spore Coat Polysaccharide Biosynthesis Protein SpsA, Chain A"/>
    <property type="match status" value="1"/>
</dbReference>
<dbReference type="GO" id="GO:0009298">
    <property type="term" value="P:GDP-mannose biosynthetic process"/>
    <property type="evidence" value="ECO:0007669"/>
    <property type="project" value="TreeGrafter"/>
</dbReference>
<dbReference type="Proteomes" id="UP000078558">
    <property type="component" value="Chromosome I"/>
</dbReference>
<feature type="domain" description="Mannose-6-phosphate isomerase type II C-terminal" evidence="10">
    <location>
        <begin position="359"/>
        <end position="473"/>
    </location>
</feature>
<dbReference type="InterPro" id="IPR001538">
    <property type="entry name" value="Man6P_isomerase-2_C"/>
</dbReference>
<dbReference type="CDD" id="cd02509">
    <property type="entry name" value="GDP-M1P_Guanylyltransferase"/>
    <property type="match status" value="1"/>
</dbReference>
<dbReference type="InterPro" id="IPR014710">
    <property type="entry name" value="RmlC-like_jellyroll"/>
</dbReference>
<keyword evidence="5" id="KW-0547">Nucleotide-binding</keyword>
<dbReference type="GO" id="GO:0004475">
    <property type="term" value="F:mannose-1-phosphate guanylyltransferase (GTP) activity"/>
    <property type="evidence" value="ECO:0007669"/>
    <property type="project" value="UniProtKB-EC"/>
</dbReference>
<dbReference type="EMBL" id="LT907988">
    <property type="protein sequence ID" value="SOE50258.1"/>
    <property type="molecule type" value="Genomic_DNA"/>
</dbReference>
<evidence type="ECO:0000256" key="7">
    <source>
        <dbReference type="ARBA" id="ARBA00047343"/>
    </source>
</evidence>
<dbReference type="InterPro" id="IPR006375">
    <property type="entry name" value="Man1P_GuaTrfase/Man6P_Isoase"/>
</dbReference>
<reference evidence="12 14" key="1">
    <citation type="submission" date="2016-06" db="EMBL/GenBank/DDBJ databases">
        <authorList>
            <person name="Kjaerup R.B."/>
            <person name="Dalgaard T.S."/>
            <person name="Juul-Madsen H.R."/>
        </authorList>
    </citation>
    <scope>NUCLEOTIDE SEQUENCE [LARGE SCALE GENOMIC DNA]</scope>
    <source>
        <strain evidence="12">Orrdi1</strain>
    </source>
</reference>